<accession>A0ABY2MB28</accession>
<protein>
    <submittedName>
        <fullName evidence="1">Uncharacterized protein</fullName>
    </submittedName>
</protein>
<comment type="caution">
    <text evidence="1">The sequence shown here is derived from an EMBL/GenBank/DDBJ whole genome shotgun (WGS) entry which is preliminary data.</text>
</comment>
<reference evidence="2" key="1">
    <citation type="journal article" date="2019" name="PLoS Negl. Trop. Dis.">
        <title>Revisiting the worldwide diversity of Leptospira species in the environment.</title>
        <authorList>
            <person name="Vincent A.T."/>
            <person name="Schiettekatte O."/>
            <person name="Bourhy P."/>
            <person name="Veyrier F.J."/>
            <person name="Picardeau M."/>
        </authorList>
    </citation>
    <scope>NUCLEOTIDE SEQUENCE [LARGE SCALE GENOMIC DNA]</scope>
    <source>
        <strain evidence="2">201702690</strain>
    </source>
</reference>
<name>A0ABY2MB28_9LEPT</name>
<dbReference type="Proteomes" id="UP000297273">
    <property type="component" value="Unassembled WGS sequence"/>
</dbReference>
<keyword evidence="2" id="KW-1185">Reference proteome</keyword>
<proteinExistence type="predicted"/>
<evidence type="ECO:0000313" key="2">
    <source>
        <dbReference type="Proteomes" id="UP000297273"/>
    </source>
</evidence>
<dbReference type="RefSeq" id="WP_135646439.1">
    <property type="nucleotide sequence ID" value="NZ_RQGC01000009.1"/>
</dbReference>
<evidence type="ECO:0000313" key="1">
    <source>
        <dbReference type="EMBL" id="TGL39665.1"/>
    </source>
</evidence>
<organism evidence="1 2">
    <name type="scientific">Leptospira langatensis</name>
    <dbReference type="NCBI Taxonomy" id="2484983"/>
    <lineage>
        <taxon>Bacteria</taxon>
        <taxon>Pseudomonadati</taxon>
        <taxon>Spirochaetota</taxon>
        <taxon>Spirochaetia</taxon>
        <taxon>Leptospirales</taxon>
        <taxon>Leptospiraceae</taxon>
        <taxon>Leptospira</taxon>
    </lineage>
</organism>
<sequence length="76" mass="8687">MKKRVIQSLHSEFSGWIYSNEGELTEISKNGEMAAVPWFLFKPKDGGFEKEINGKYVTSIIYKTIDDGVPEEEVPF</sequence>
<gene>
    <name evidence="1" type="ORF">EHQ53_14175</name>
</gene>
<dbReference type="EMBL" id="RQGC01000009">
    <property type="protein sequence ID" value="TGL39665.1"/>
    <property type="molecule type" value="Genomic_DNA"/>
</dbReference>